<comment type="subcellular location">
    <subcellularLocation>
        <location evidence="1">Cell membrane</location>
        <topology evidence="1">Single-pass type II membrane protein</topology>
    </subcellularLocation>
</comment>
<evidence type="ECO:0000256" key="5">
    <source>
        <dbReference type="ARBA" id="ARBA00022801"/>
    </source>
</evidence>
<evidence type="ECO:0000256" key="9">
    <source>
        <dbReference type="ARBA" id="ARBA00023180"/>
    </source>
</evidence>
<keyword evidence="3" id="KW-1003">Cell membrane</keyword>
<dbReference type="GO" id="GO:0071555">
    <property type="term" value="P:cell wall organization"/>
    <property type="evidence" value="ECO:0007669"/>
    <property type="project" value="UniProtKB-KW"/>
</dbReference>
<comment type="caution">
    <text evidence="20">The sequence shown here is derived from an EMBL/GenBank/DDBJ whole genome shotgun (WGS) entry which is preliminary data.</text>
</comment>
<dbReference type="GO" id="GO:0005886">
    <property type="term" value="C:plasma membrane"/>
    <property type="evidence" value="ECO:0007669"/>
    <property type="project" value="UniProtKB-SubCell"/>
</dbReference>
<evidence type="ECO:0000256" key="4">
    <source>
        <dbReference type="ARBA" id="ARBA00022692"/>
    </source>
</evidence>
<evidence type="ECO:0000256" key="11">
    <source>
        <dbReference type="ARBA" id="ARBA00023316"/>
    </source>
</evidence>
<evidence type="ECO:0000313" key="21">
    <source>
        <dbReference type="Proteomes" id="UP001365542"/>
    </source>
</evidence>
<dbReference type="Pfam" id="PF00150">
    <property type="entry name" value="Cellulase"/>
    <property type="match status" value="1"/>
</dbReference>
<keyword evidence="4 18" id="KW-0812">Transmembrane</keyword>
<feature type="transmembrane region" description="Helical" evidence="18">
    <location>
        <begin position="29"/>
        <end position="52"/>
    </location>
</feature>
<dbReference type="InterPro" id="IPR017853">
    <property type="entry name" value="GH"/>
</dbReference>
<feature type="domain" description="Glycoside hydrolase family 5" evidence="19">
    <location>
        <begin position="249"/>
        <end position="440"/>
    </location>
</feature>
<dbReference type="InterPro" id="IPR050386">
    <property type="entry name" value="Glycosyl_hydrolase_5"/>
</dbReference>
<feature type="compositionally biased region" description="Polar residues" evidence="17">
    <location>
        <begin position="7"/>
        <end position="16"/>
    </location>
</feature>
<evidence type="ECO:0000256" key="8">
    <source>
        <dbReference type="ARBA" id="ARBA00023136"/>
    </source>
</evidence>
<dbReference type="GO" id="GO:0005576">
    <property type="term" value="C:extracellular region"/>
    <property type="evidence" value="ECO:0007669"/>
    <property type="project" value="TreeGrafter"/>
</dbReference>
<dbReference type="PANTHER" id="PTHR31297:SF34">
    <property type="entry name" value="GLUCAN 1,3-BETA-GLUCOSIDASE 2"/>
    <property type="match status" value="1"/>
</dbReference>
<evidence type="ECO:0000256" key="3">
    <source>
        <dbReference type="ARBA" id="ARBA00022475"/>
    </source>
</evidence>
<dbReference type="InterPro" id="IPR001547">
    <property type="entry name" value="Glyco_hydro_5"/>
</dbReference>
<proteinExistence type="inferred from homology"/>
<protein>
    <recommendedName>
        <fullName evidence="14">glucan 1,3-beta-glucosidase</fullName>
        <ecNumber evidence="14">3.2.1.58</ecNumber>
    </recommendedName>
    <alternativeName>
        <fullName evidence="15">Exo-1,3-beta-glucanase D</fullName>
    </alternativeName>
</protein>
<keyword evidence="5 16" id="KW-0378">Hydrolase</keyword>
<dbReference type="EMBL" id="JAVHJO010000006">
    <property type="protein sequence ID" value="KAK6539410.1"/>
    <property type="molecule type" value="Genomic_DNA"/>
</dbReference>
<dbReference type="EC" id="3.2.1.58" evidence="14"/>
<feature type="region of interest" description="Disordered" evidence="17">
    <location>
        <begin position="1"/>
        <end position="24"/>
    </location>
</feature>
<keyword evidence="6" id="KW-0735">Signal-anchor</keyword>
<accession>A0AAV9XBD8</accession>
<keyword evidence="8 18" id="KW-0472">Membrane</keyword>
<name>A0AAV9XBD8_9PEZI</name>
<dbReference type="SUPFAM" id="SSF51445">
    <property type="entry name" value="(Trans)glycosidases"/>
    <property type="match status" value="1"/>
</dbReference>
<evidence type="ECO:0000256" key="18">
    <source>
        <dbReference type="SAM" id="Phobius"/>
    </source>
</evidence>
<evidence type="ECO:0000256" key="12">
    <source>
        <dbReference type="ARBA" id="ARBA00036824"/>
    </source>
</evidence>
<evidence type="ECO:0000256" key="17">
    <source>
        <dbReference type="SAM" id="MobiDB-lite"/>
    </source>
</evidence>
<evidence type="ECO:0000256" key="2">
    <source>
        <dbReference type="ARBA" id="ARBA00005641"/>
    </source>
</evidence>
<comment type="similarity">
    <text evidence="2 16">Belongs to the glycosyl hydrolase 5 (cellulase A) family.</text>
</comment>
<evidence type="ECO:0000313" key="20">
    <source>
        <dbReference type="EMBL" id="KAK6539410.1"/>
    </source>
</evidence>
<gene>
    <name evidence="20" type="ORF">TWF694_009635</name>
</gene>
<dbReference type="Proteomes" id="UP001365542">
    <property type="component" value="Unassembled WGS sequence"/>
</dbReference>
<dbReference type="AlphaFoldDB" id="A0AAV9XBD8"/>
<keyword evidence="9" id="KW-0325">Glycoprotein</keyword>
<feature type="region of interest" description="Disordered" evidence="17">
    <location>
        <begin position="62"/>
        <end position="140"/>
    </location>
</feature>
<keyword evidence="7 18" id="KW-1133">Transmembrane helix</keyword>
<comment type="catalytic activity">
    <reaction evidence="12">
        <text>Successive hydrolysis of beta-D-glucose units from the non-reducing ends of (1-&gt;3)-beta-D-glucans, releasing alpha-glucose.</text>
        <dbReference type="EC" id="3.2.1.58"/>
    </reaction>
</comment>
<sequence length="607" mass="65496">MDMEGSPPSTANTANNKEVESQKPRKKRLLWLCVALLVAIGVTAAIVVAVLITQNVIHVGSKSSSASADSAVSGTPVPSSVDSGPGPQESGSNSNSGSGSGSKTSTRGPNSSSATSTSKPTPTVTCPSKSDIPKADQGTDLDTTTWLDLVDFNCTYTDVTVGDLPIVGLNSTWDDSTQANPDVPPLNKPWGSYANRPARGVNLGGWLSLEPFITPSMFKDNSKLGAEVDEWNLCTVLGPKQAAATLEKHYSTFITEQDFADIAAAGLDHIRIPFSYWAVVVYPGDAYVFRTSWRYLLRGIEWARKYGLRVNLDLHGLPGSQNGWNHSGRSSQVGFIIGPNGSENAQRSIDIHDRLSKFFAQDRYKNIIAFYGLANEPANTIPLDALTEWTAEAYKTVSGNGIKAVQVMSDSLRSLGTWQGQLTGYGSGLAVDTHEYVIFDNGLLAMKHTDKIKFACQTWVQQIAGSLNTASGFGPTMVGEWSQADTDCTEFLNGVGNGARWDGTFSGTIGAPRCPTGDKQCSCSLANADPSTMSADYKKFLKTWAIAQMDAFETSWGWFYWTWKTEAAYLWSYQSALGAGLMPEKANDRDWSCAQAIPTFGSLQEYL</sequence>
<comment type="function">
    <text evidence="13">Glucosidase involved in the degradation of cellulosic biomass. Active on lichenan.</text>
</comment>
<keyword evidence="10 16" id="KW-0326">Glycosidase</keyword>
<dbReference type="GO" id="GO:0004338">
    <property type="term" value="F:glucan exo-1,3-beta-glucosidase activity"/>
    <property type="evidence" value="ECO:0007669"/>
    <property type="project" value="UniProtKB-EC"/>
</dbReference>
<organism evidence="20 21">
    <name type="scientific">Orbilia ellipsospora</name>
    <dbReference type="NCBI Taxonomy" id="2528407"/>
    <lineage>
        <taxon>Eukaryota</taxon>
        <taxon>Fungi</taxon>
        <taxon>Dikarya</taxon>
        <taxon>Ascomycota</taxon>
        <taxon>Pezizomycotina</taxon>
        <taxon>Orbiliomycetes</taxon>
        <taxon>Orbiliales</taxon>
        <taxon>Orbiliaceae</taxon>
        <taxon>Orbilia</taxon>
    </lineage>
</organism>
<dbReference type="GO" id="GO:0009251">
    <property type="term" value="P:glucan catabolic process"/>
    <property type="evidence" value="ECO:0007669"/>
    <property type="project" value="TreeGrafter"/>
</dbReference>
<feature type="compositionally biased region" description="Low complexity" evidence="17">
    <location>
        <begin position="109"/>
        <end position="130"/>
    </location>
</feature>
<evidence type="ECO:0000256" key="13">
    <source>
        <dbReference type="ARBA" id="ARBA00037126"/>
    </source>
</evidence>
<evidence type="ECO:0000256" key="16">
    <source>
        <dbReference type="RuleBase" id="RU361153"/>
    </source>
</evidence>
<evidence type="ECO:0000259" key="19">
    <source>
        <dbReference type="Pfam" id="PF00150"/>
    </source>
</evidence>
<keyword evidence="21" id="KW-1185">Reference proteome</keyword>
<dbReference type="GO" id="GO:0009986">
    <property type="term" value="C:cell surface"/>
    <property type="evidence" value="ECO:0007669"/>
    <property type="project" value="TreeGrafter"/>
</dbReference>
<dbReference type="PANTHER" id="PTHR31297">
    <property type="entry name" value="GLUCAN ENDO-1,6-BETA-GLUCOSIDASE B"/>
    <property type="match status" value="1"/>
</dbReference>
<evidence type="ECO:0000256" key="7">
    <source>
        <dbReference type="ARBA" id="ARBA00022989"/>
    </source>
</evidence>
<evidence type="ECO:0000256" key="1">
    <source>
        <dbReference type="ARBA" id="ARBA00004401"/>
    </source>
</evidence>
<dbReference type="Gene3D" id="3.20.20.80">
    <property type="entry name" value="Glycosidases"/>
    <property type="match status" value="1"/>
</dbReference>
<reference evidence="20 21" key="1">
    <citation type="submission" date="2019-10" db="EMBL/GenBank/DDBJ databases">
        <authorList>
            <person name="Palmer J.M."/>
        </authorList>
    </citation>
    <scope>NUCLEOTIDE SEQUENCE [LARGE SCALE GENOMIC DNA]</scope>
    <source>
        <strain evidence="20 21">TWF694</strain>
    </source>
</reference>
<evidence type="ECO:0000256" key="10">
    <source>
        <dbReference type="ARBA" id="ARBA00023295"/>
    </source>
</evidence>
<evidence type="ECO:0000256" key="14">
    <source>
        <dbReference type="ARBA" id="ARBA00038929"/>
    </source>
</evidence>
<keyword evidence="11" id="KW-0961">Cell wall biogenesis/degradation</keyword>
<evidence type="ECO:0000256" key="6">
    <source>
        <dbReference type="ARBA" id="ARBA00022968"/>
    </source>
</evidence>
<dbReference type="FunFam" id="3.20.20.80:FF:000033">
    <property type="entry name" value="Glucan 1,3-beta-glucosidase A"/>
    <property type="match status" value="1"/>
</dbReference>
<feature type="compositionally biased region" description="Low complexity" evidence="17">
    <location>
        <begin position="62"/>
        <end position="97"/>
    </location>
</feature>
<evidence type="ECO:0000256" key="15">
    <source>
        <dbReference type="ARBA" id="ARBA00041260"/>
    </source>
</evidence>